<accession>A0ABR0SM74</accession>
<protein>
    <recommendedName>
        <fullName evidence="2">N-acetyltransferase domain-containing protein</fullName>
    </recommendedName>
</protein>
<proteinExistence type="predicted"/>
<reference evidence="3 4" key="1">
    <citation type="submission" date="2024-01" db="EMBL/GenBank/DDBJ databases">
        <title>Complete genome of Cladobotryum mycophilum ATHUM6906.</title>
        <authorList>
            <person name="Christinaki A.C."/>
            <person name="Myridakis A.I."/>
            <person name="Kouvelis V.N."/>
        </authorList>
    </citation>
    <scope>NUCLEOTIDE SEQUENCE [LARGE SCALE GENOMIC DNA]</scope>
    <source>
        <strain evidence="3 4">ATHUM6906</strain>
    </source>
</reference>
<dbReference type="PROSITE" id="PS51186">
    <property type="entry name" value="GNAT"/>
    <property type="match status" value="1"/>
</dbReference>
<dbReference type="PANTHER" id="PTHR43792">
    <property type="entry name" value="GNAT FAMILY, PUTATIVE (AFU_ORTHOLOGUE AFUA_3G00765)-RELATED-RELATED"/>
    <property type="match status" value="1"/>
</dbReference>
<feature type="domain" description="N-acetyltransferase" evidence="2">
    <location>
        <begin position="12"/>
        <end position="201"/>
    </location>
</feature>
<dbReference type="InterPro" id="IPR000182">
    <property type="entry name" value="GNAT_dom"/>
</dbReference>
<comment type="caution">
    <text evidence="3">The sequence shown here is derived from an EMBL/GenBank/DDBJ whole genome shotgun (WGS) entry which is preliminary data.</text>
</comment>
<feature type="region of interest" description="Disordered" evidence="1">
    <location>
        <begin position="38"/>
        <end position="59"/>
    </location>
</feature>
<sequence length="204" mass="23114">MAERKPIRTQRLILRPYTAADLDAFHLLRIQPEVMKWTTQGKPDPDREHTSSVLDQRLPGSDGENYYEFAVCWAETGEMIGTGGSHMREGELGWPVIGYMIRSEFWGKGLATELVNGFLKQFWALPREEVELKVERSTVTTLEEGKEDELQPECIVAVTADSNGPSQNVLAKSGFKLARIWKEEDPENPGVIETLYGYTLKKPE</sequence>
<evidence type="ECO:0000313" key="3">
    <source>
        <dbReference type="EMBL" id="KAK5992911.1"/>
    </source>
</evidence>
<evidence type="ECO:0000313" key="4">
    <source>
        <dbReference type="Proteomes" id="UP001338125"/>
    </source>
</evidence>
<name>A0ABR0SM74_9HYPO</name>
<organism evidence="3 4">
    <name type="scientific">Cladobotryum mycophilum</name>
    <dbReference type="NCBI Taxonomy" id="491253"/>
    <lineage>
        <taxon>Eukaryota</taxon>
        <taxon>Fungi</taxon>
        <taxon>Dikarya</taxon>
        <taxon>Ascomycota</taxon>
        <taxon>Pezizomycotina</taxon>
        <taxon>Sordariomycetes</taxon>
        <taxon>Hypocreomycetidae</taxon>
        <taxon>Hypocreales</taxon>
        <taxon>Hypocreaceae</taxon>
        <taxon>Cladobotryum</taxon>
    </lineage>
</organism>
<evidence type="ECO:0000256" key="1">
    <source>
        <dbReference type="SAM" id="MobiDB-lite"/>
    </source>
</evidence>
<dbReference type="SUPFAM" id="SSF55729">
    <property type="entry name" value="Acyl-CoA N-acyltransferases (Nat)"/>
    <property type="match status" value="1"/>
</dbReference>
<dbReference type="InterPro" id="IPR051531">
    <property type="entry name" value="N-acetyltransferase"/>
</dbReference>
<dbReference type="PANTHER" id="PTHR43792:SF1">
    <property type="entry name" value="N-ACETYLTRANSFERASE DOMAIN-CONTAINING PROTEIN"/>
    <property type="match status" value="1"/>
</dbReference>
<dbReference type="EMBL" id="JAVFKD010000012">
    <property type="protein sequence ID" value="KAK5992911.1"/>
    <property type="molecule type" value="Genomic_DNA"/>
</dbReference>
<dbReference type="Gene3D" id="3.40.630.30">
    <property type="match status" value="1"/>
</dbReference>
<keyword evidence="4" id="KW-1185">Reference proteome</keyword>
<evidence type="ECO:0000259" key="2">
    <source>
        <dbReference type="PROSITE" id="PS51186"/>
    </source>
</evidence>
<dbReference type="Proteomes" id="UP001338125">
    <property type="component" value="Unassembled WGS sequence"/>
</dbReference>
<dbReference type="InterPro" id="IPR016181">
    <property type="entry name" value="Acyl_CoA_acyltransferase"/>
</dbReference>
<gene>
    <name evidence="3" type="ORF">PT974_06336</name>
</gene>
<dbReference type="Pfam" id="PF13302">
    <property type="entry name" value="Acetyltransf_3"/>
    <property type="match status" value="1"/>
</dbReference>